<feature type="transmembrane region" description="Helical" evidence="5">
    <location>
        <begin position="332"/>
        <end position="355"/>
    </location>
</feature>
<dbReference type="SMART" id="SM00062">
    <property type="entry name" value="PBPb"/>
    <property type="match status" value="1"/>
</dbReference>
<protein>
    <submittedName>
        <fullName evidence="7">Sulfate starvation-induced protein 7</fullName>
    </submittedName>
</protein>
<dbReference type="Pfam" id="PF00528">
    <property type="entry name" value="BPD_transp_1"/>
    <property type="match status" value="1"/>
</dbReference>
<proteinExistence type="inferred from homology"/>
<feature type="domain" description="ABC transmembrane type-1" evidence="6">
    <location>
        <begin position="248"/>
        <end position="459"/>
    </location>
</feature>
<dbReference type="InterPro" id="IPR000515">
    <property type="entry name" value="MetI-like"/>
</dbReference>
<dbReference type="GO" id="GO:0055085">
    <property type="term" value="P:transmembrane transport"/>
    <property type="evidence" value="ECO:0007669"/>
    <property type="project" value="InterPro"/>
</dbReference>
<keyword evidence="4 5" id="KW-0472">Membrane</keyword>
<evidence type="ECO:0000256" key="5">
    <source>
        <dbReference type="RuleBase" id="RU363032"/>
    </source>
</evidence>
<evidence type="ECO:0000313" key="7">
    <source>
        <dbReference type="EMBL" id="VEB41314.1"/>
    </source>
</evidence>
<dbReference type="SUPFAM" id="SSF53850">
    <property type="entry name" value="Periplasmic binding protein-like II"/>
    <property type="match status" value="1"/>
</dbReference>
<accession>A0A3S4HGI4</accession>
<keyword evidence="5" id="KW-0813">Transport</keyword>
<reference evidence="7 8" key="1">
    <citation type="submission" date="2018-12" db="EMBL/GenBank/DDBJ databases">
        <authorList>
            <consortium name="Pathogen Informatics"/>
        </authorList>
    </citation>
    <scope>NUCLEOTIDE SEQUENCE [LARGE SCALE GENOMIC DNA]</scope>
    <source>
        <strain evidence="7 8">NCTC9695</strain>
    </source>
</reference>
<dbReference type="Gene3D" id="1.10.3720.10">
    <property type="entry name" value="MetI-like"/>
    <property type="match status" value="1"/>
</dbReference>
<keyword evidence="2 5" id="KW-0812">Transmembrane</keyword>
<organism evidence="7 8">
    <name type="scientific">Chromobacterium violaceum</name>
    <dbReference type="NCBI Taxonomy" id="536"/>
    <lineage>
        <taxon>Bacteria</taxon>
        <taxon>Pseudomonadati</taxon>
        <taxon>Pseudomonadota</taxon>
        <taxon>Betaproteobacteria</taxon>
        <taxon>Neisseriales</taxon>
        <taxon>Chromobacteriaceae</taxon>
        <taxon>Chromobacterium</taxon>
    </lineage>
</organism>
<dbReference type="InterPro" id="IPR043429">
    <property type="entry name" value="ArtM/GltK/GlnP/TcyL/YhdX-like"/>
</dbReference>
<dbReference type="GO" id="GO:0005886">
    <property type="term" value="C:plasma membrane"/>
    <property type="evidence" value="ECO:0007669"/>
    <property type="project" value="UniProtKB-SubCell"/>
</dbReference>
<feature type="transmembrane region" description="Helical" evidence="5">
    <location>
        <begin position="436"/>
        <end position="459"/>
    </location>
</feature>
<dbReference type="GO" id="GO:0006865">
    <property type="term" value="P:amino acid transport"/>
    <property type="evidence" value="ECO:0007669"/>
    <property type="project" value="TreeGrafter"/>
</dbReference>
<evidence type="ECO:0000256" key="4">
    <source>
        <dbReference type="ARBA" id="ARBA00023136"/>
    </source>
</evidence>
<dbReference type="PROSITE" id="PS50928">
    <property type="entry name" value="ABC_TM1"/>
    <property type="match status" value="1"/>
</dbReference>
<evidence type="ECO:0000256" key="1">
    <source>
        <dbReference type="ARBA" id="ARBA00004651"/>
    </source>
</evidence>
<dbReference type="PANTHER" id="PTHR30614">
    <property type="entry name" value="MEMBRANE COMPONENT OF AMINO ACID ABC TRANSPORTER"/>
    <property type="match status" value="1"/>
</dbReference>
<feature type="transmembrane region" description="Helical" evidence="5">
    <location>
        <begin position="253"/>
        <end position="273"/>
    </location>
</feature>
<dbReference type="InterPro" id="IPR035906">
    <property type="entry name" value="MetI-like_sf"/>
</dbReference>
<dbReference type="CDD" id="cd06261">
    <property type="entry name" value="TM_PBP2"/>
    <property type="match status" value="1"/>
</dbReference>
<feature type="transmembrane region" description="Helical" evidence="5">
    <location>
        <begin position="294"/>
        <end position="312"/>
    </location>
</feature>
<dbReference type="InterPro" id="IPR001638">
    <property type="entry name" value="Solute-binding_3/MltF_N"/>
</dbReference>
<dbReference type="AlphaFoldDB" id="A0A3S4HGI4"/>
<name>A0A3S4HGI4_CHRVL</name>
<dbReference type="Pfam" id="PF00497">
    <property type="entry name" value="SBP_bac_3"/>
    <property type="match status" value="1"/>
</dbReference>
<comment type="similarity">
    <text evidence="5">Belongs to the binding-protein-dependent transport system permease family.</text>
</comment>
<keyword evidence="3 5" id="KW-1133">Transmembrane helix</keyword>
<dbReference type="Proteomes" id="UP000275777">
    <property type="component" value="Chromosome"/>
</dbReference>
<gene>
    <name evidence="7" type="primary">fliY_1</name>
    <name evidence="7" type="ORF">NCTC9695_01735</name>
</gene>
<dbReference type="EMBL" id="LR134182">
    <property type="protein sequence ID" value="VEB41314.1"/>
    <property type="molecule type" value="Genomic_DNA"/>
</dbReference>
<evidence type="ECO:0000256" key="3">
    <source>
        <dbReference type="ARBA" id="ARBA00022989"/>
    </source>
</evidence>
<evidence type="ECO:0000256" key="2">
    <source>
        <dbReference type="ARBA" id="ARBA00022692"/>
    </source>
</evidence>
<sequence>MKLQLIPTNPANRVPLLVSGKADIVAANFTVTDERKKQVDFSLPYFASGQQFIVRKGALQKPEQLAGLRVGVDKGTTQEVYLREKYPKTTVVAYDDTPLAFTALRNGNVQAITQDGSKLAALLANAPDKAKYELAPFTLTREFQAIGLPKGEARLTKVVNDTLRELEKSGDAARIYDRWFGPRPRRRCRATSRSATRPDPRLVPVRNRRLPRRFCRFMSQKENRMTPPAWLGHNWLEPHYLIWLGKGALLTGWLSLLVIAAASLLGIALTALLDGGPRPLRLATRLFVGLHRNTPLMVQLLLWYFGVSGLLPDEAKLWLNTPRALMLPFDLALPWPSFEFLAAFTALTLYSAAFISGELQAGLNAVPKGQRLAARALGMSGWQVLRLVVLPQAWQLVKRPLVGQYTAIVKNTSLTMAIGLAELSYASRQVETETLLAFQSFAAATALYLALVLITQLLAQRPEPAWRTLR</sequence>
<evidence type="ECO:0000259" key="6">
    <source>
        <dbReference type="PROSITE" id="PS50928"/>
    </source>
</evidence>
<dbReference type="SUPFAM" id="SSF161098">
    <property type="entry name" value="MetI-like"/>
    <property type="match status" value="1"/>
</dbReference>
<evidence type="ECO:0000313" key="8">
    <source>
        <dbReference type="Proteomes" id="UP000275777"/>
    </source>
</evidence>
<comment type="subcellular location">
    <subcellularLocation>
        <location evidence="1 5">Cell membrane</location>
        <topology evidence="1 5">Multi-pass membrane protein</topology>
    </subcellularLocation>
</comment>
<dbReference type="Gene3D" id="3.40.190.10">
    <property type="entry name" value="Periplasmic binding protein-like II"/>
    <property type="match status" value="2"/>
</dbReference>
<dbReference type="PANTHER" id="PTHR30614:SF47">
    <property type="entry name" value="ABC TRANSPORTER PERMEASE"/>
    <property type="match status" value="1"/>
</dbReference>